<reference evidence="1" key="2">
    <citation type="journal article" date="2015" name="Data Brief">
        <title>Shoot transcriptome of the giant reed, Arundo donax.</title>
        <authorList>
            <person name="Barrero R.A."/>
            <person name="Guerrero F.D."/>
            <person name="Moolhuijzen P."/>
            <person name="Goolsby J.A."/>
            <person name="Tidwell J."/>
            <person name="Bellgard S.E."/>
            <person name="Bellgard M.I."/>
        </authorList>
    </citation>
    <scope>NUCLEOTIDE SEQUENCE</scope>
    <source>
        <tissue evidence="1">Shoot tissue taken approximately 20 cm above the soil surface</tissue>
    </source>
</reference>
<reference evidence="1" key="1">
    <citation type="submission" date="2014-09" db="EMBL/GenBank/DDBJ databases">
        <authorList>
            <person name="Magalhaes I.L.F."/>
            <person name="Oliveira U."/>
            <person name="Santos F.R."/>
            <person name="Vidigal T.H.D.A."/>
            <person name="Brescovit A.D."/>
            <person name="Santos A.J."/>
        </authorList>
    </citation>
    <scope>NUCLEOTIDE SEQUENCE</scope>
    <source>
        <tissue evidence="1">Shoot tissue taken approximately 20 cm above the soil surface</tissue>
    </source>
</reference>
<proteinExistence type="predicted"/>
<organism evidence="1">
    <name type="scientific">Arundo donax</name>
    <name type="common">Giant reed</name>
    <name type="synonym">Donax arundinaceus</name>
    <dbReference type="NCBI Taxonomy" id="35708"/>
    <lineage>
        <taxon>Eukaryota</taxon>
        <taxon>Viridiplantae</taxon>
        <taxon>Streptophyta</taxon>
        <taxon>Embryophyta</taxon>
        <taxon>Tracheophyta</taxon>
        <taxon>Spermatophyta</taxon>
        <taxon>Magnoliopsida</taxon>
        <taxon>Liliopsida</taxon>
        <taxon>Poales</taxon>
        <taxon>Poaceae</taxon>
        <taxon>PACMAD clade</taxon>
        <taxon>Arundinoideae</taxon>
        <taxon>Arundineae</taxon>
        <taxon>Arundo</taxon>
    </lineage>
</organism>
<name>A0A0A9C1P7_ARUDO</name>
<evidence type="ECO:0000313" key="1">
    <source>
        <dbReference type="EMBL" id="JAD65452.1"/>
    </source>
</evidence>
<accession>A0A0A9C1P7</accession>
<protein>
    <submittedName>
        <fullName evidence="1">Uncharacterized protein</fullName>
    </submittedName>
</protein>
<dbReference type="EMBL" id="GBRH01232443">
    <property type="protein sequence ID" value="JAD65452.1"/>
    <property type="molecule type" value="Transcribed_RNA"/>
</dbReference>
<dbReference type="AlphaFoldDB" id="A0A0A9C1P7"/>
<sequence length="38" mass="4449">MQCCELIPFLMGVNYSEQCVIFWCSIFFCSFVTQTNLC</sequence>